<organism evidence="1 2">
    <name type="scientific">candidate division WOR_3 bacterium SM1_77</name>
    <dbReference type="NCBI Taxonomy" id="1703778"/>
    <lineage>
        <taxon>Bacteria</taxon>
        <taxon>Bacteria division WOR-3</taxon>
    </lineage>
</organism>
<dbReference type="AlphaFoldDB" id="A0A0S8JSM6"/>
<gene>
    <name evidence="1" type="ORF">AMJ74_06100</name>
</gene>
<accession>A0A0S8JSM6</accession>
<dbReference type="PANTHER" id="PTHR34322:SF2">
    <property type="entry name" value="TRANSPOSASE IS200-LIKE DOMAIN-CONTAINING PROTEIN"/>
    <property type="match status" value="1"/>
</dbReference>
<evidence type="ECO:0000313" key="2">
    <source>
        <dbReference type="Proteomes" id="UP000050975"/>
    </source>
</evidence>
<dbReference type="Proteomes" id="UP000050975">
    <property type="component" value="Unassembled WGS sequence"/>
</dbReference>
<dbReference type="GO" id="GO:0004803">
    <property type="term" value="F:transposase activity"/>
    <property type="evidence" value="ECO:0007669"/>
    <property type="project" value="InterPro"/>
</dbReference>
<feature type="non-terminal residue" evidence="1">
    <location>
        <position position="1"/>
    </location>
</feature>
<dbReference type="EMBL" id="LJVE01000134">
    <property type="protein sequence ID" value="KPL12801.1"/>
    <property type="molecule type" value="Genomic_DNA"/>
</dbReference>
<dbReference type="PANTHER" id="PTHR34322">
    <property type="entry name" value="TRANSPOSASE, Y1_TNP DOMAIN-CONTAINING"/>
    <property type="match status" value="1"/>
</dbReference>
<protein>
    <recommendedName>
        <fullName evidence="3">Transposase</fullName>
    </recommendedName>
</protein>
<dbReference type="SUPFAM" id="SSF143422">
    <property type="entry name" value="Transposase IS200-like"/>
    <property type="match status" value="1"/>
</dbReference>
<dbReference type="Gene3D" id="3.30.70.1290">
    <property type="entry name" value="Transposase IS200-like"/>
    <property type="match status" value="1"/>
</dbReference>
<proteinExistence type="predicted"/>
<dbReference type="InterPro" id="IPR036515">
    <property type="entry name" value="Transposase_17_sf"/>
</dbReference>
<name>A0A0S8JSM6_UNCW3</name>
<evidence type="ECO:0000313" key="1">
    <source>
        <dbReference type="EMBL" id="KPL12801.1"/>
    </source>
</evidence>
<dbReference type="GO" id="GO:0003677">
    <property type="term" value="F:DNA binding"/>
    <property type="evidence" value="ECO:0007669"/>
    <property type="project" value="InterPro"/>
</dbReference>
<evidence type="ECO:0008006" key="3">
    <source>
        <dbReference type="Google" id="ProtNLM"/>
    </source>
</evidence>
<dbReference type="GO" id="GO:0006313">
    <property type="term" value="P:DNA transposition"/>
    <property type="evidence" value="ECO:0007669"/>
    <property type="project" value="InterPro"/>
</dbReference>
<reference evidence="1 2" key="1">
    <citation type="journal article" date="2015" name="Microbiome">
        <title>Genomic resolution of linkages in carbon, nitrogen, and sulfur cycling among widespread estuary sediment bacteria.</title>
        <authorList>
            <person name="Baker B.J."/>
            <person name="Lazar C.S."/>
            <person name="Teske A.P."/>
            <person name="Dick G.J."/>
        </authorList>
    </citation>
    <scope>NUCLEOTIDE SEQUENCE [LARGE SCALE GENOMIC DNA]</scope>
    <source>
        <strain evidence="1">SM1_77</strain>
    </source>
</reference>
<sequence length="138" mass="15876">GHYGTSGHIWQGRFKSFIVKQDEHLLNVLRYVEANPVRAGVVKSAKDWQWSSHRMRIEGTQSALLSTLPIELPHDWGRLVDESLAIADLEKLRKSVRRQTPYGDLFWQTEICKKLGLESTTRSRGRPRKKVACPFYGT</sequence>
<comment type="caution">
    <text evidence="1">The sequence shown here is derived from an EMBL/GenBank/DDBJ whole genome shotgun (WGS) entry which is preliminary data.</text>
</comment>